<evidence type="ECO:0000313" key="2">
    <source>
        <dbReference type="Proteomes" id="UP000746471"/>
    </source>
</evidence>
<keyword evidence="2" id="KW-1185">Reference proteome</keyword>
<protein>
    <submittedName>
        <fullName evidence="1">Gamma carbonic anhydrase family protein</fullName>
    </submittedName>
</protein>
<dbReference type="InterPro" id="IPR050484">
    <property type="entry name" value="Transf_Hexapept/Carb_Anhydrase"/>
</dbReference>
<dbReference type="SUPFAM" id="SSF51161">
    <property type="entry name" value="Trimeric LpxA-like enzymes"/>
    <property type="match status" value="1"/>
</dbReference>
<dbReference type="PANTHER" id="PTHR13061">
    <property type="entry name" value="DYNACTIN SUBUNIT P25"/>
    <property type="match status" value="1"/>
</dbReference>
<reference evidence="1 2" key="1">
    <citation type="submission" date="2021-05" db="EMBL/GenBank/DDBJ databases">
        <title>Fusibacter ferrireducens sp. nov., an anaerobic, sulfur- and Fe-reducing bacterium isolated from the mangrove sediment.</title>
        <authorList>
            <person name="Qiu D."/>
        </authorList>
    </citation>
    <scope>NUCLEOTIDE SEQUENCE [LARGE SCALE GENOMIC DNA]</scope>
    <source>
        <strain evidence="1 2">DSM 12116</strain>
    </source>
</reference>
<dbReference type="Gene3D" id="2.160.10.10">
    <property type="entry name" value="Hexapeptide repeat proteins"/>
    <property type="match status" value="1"/>
</dbReference>
<evidence type="ECO:0000313" key="1">
    <source>
        <dbReference type="EMBL" id="MBS7527730.1"/>
    </source>
</evidence>
<comment type="caution">
    <text evidence="1">The sequence shown here is derived from an EMBL/GenBank/DDBJ whole genome shotgun (WGS) entry which is preliminary data.</text>
</comment>
<dbReference type="InterPro" id="IPR047324">
    <property type="entry name" value="LbH_gamma_CA-like"/>
</dbReference>
<dbReference type="PANTHER" id="PTHR13061:SF29">
    <property type="entry name" value="GAMMA CARBONIC ANHYDRASE-LIKE 1, MITOCHONDRIAL-RELATED"/>
    <property type="match status" value="1"/>
</dbReference>
<accession>A0ABS5PRE0</accession>
<name>A0ABS5PRE0_9FIRM</name>
<dbReference type="Proteomes" id="UP000746471">
    <property type="component" value="Unassembled WGS sequence"/>
</dbReference>
<gene>
    <name evidence="1" type="ORF">KHM83_13680</name>
</gene>
<dbReference type="RefSeq" id="WP_213237589.1">
    <property type="nucleotide sequence ID" value="NZ_JAHBCL010000024.1"/>
</dbReference>
<dbReference type="EMBL" id="JAHBCL010000024">
    <property type="protein sequence ID" value="MBS7527730.1"/>
    <property type="molecule type" value="Genomic_DNA"/>
</dbReference>
<proteinExistence type="predicted"/>
<dbReference type="Pfam" id="PF00132">
    <property type="entry name" value="Hexapep"/>
    <property type="match status" value="1"/>
</dbReference>
<dbReference type="CDD" id="cd04645">
    <property type="entry name" value="LbH_gamma_CA_like"/>
    <property type="match status" value="1"/>
</dbReference>
<dbReference type="InterPro" id="IPR001451">
    <property type="entry name" value="Hexapep"/>
</dbReference>
<sequence>MIRGFDGKFPKIDKNCFVAETADIIGDVSVAVDSNFWYNTVVRGDDAPIAIGKRTNIQDLVTIHCNHGCPCTIGDDVTIGHRAIVHGCTVGNRVLIGMGAIIMDNAVIEDDVIIGAGALIASGKRIPSKSLVIGMPAKVVRSLTDEEIEGIKASSEDYVALSKKY</sequence>
<organism evidence="1 2">
    <name type="scientific">Fusibacter paucivorans</name>
    <dbReference type="NCBI Taxonomy" id="76009"/>
    <lineage>
        <taxon>Bacteria</taxon>
        <taxon>Bacillati</taxon>
        <taxon>Bacillota</taxon>
        <taxon>Clostridia</taxon>
        <taxon>Eubacteriales</taxon>
        <taxon>Eubacteriales Family XII. Incertae Sedis</taxon>
        <taxon>Fusibacter</taxon>
    </lineage>
</organism>
<dbReference type="InterPro" id="IPR011004">
    <property type="entry name" value="Trimer_LpxA-like_sf"/>
</dbReference>